<gene>
    <name evidence="1" type="ORF">LTR37_018503</name>
</gene>
<organism evidence="1 2">
    <name type="scientific">Vermiconidia calcicola</name>
    <dbReference type="NCBI Taxonomy" id="1690605"/>
    <lineage>
        <taxon>Eukaryota</taxon>
        <taxon>Fungi</taxon>
        <taxon>Dikarya</taxon>
        <taxon>Ascomycota</taxon>
        <taxon>Pezizomycotina</taxon>
        <taxon>Dothideomycetes</taxon>
        <taxon>Dothideomycetidae</taxon>
        <taxon>Mycosphaerellales</taxon>
        <taxon>Extremaceae</taxon>
        <taxon>Vermiconidia</taxon>
    </lineage>
</organism>
<dbReference type="EMBL" id="JAUTXU010000260">
    <property type="protein sequence ID" value="KAK3691624.1"/>
    <property type="molecule type" value="Genomic_DNA"/>
</dbReference>
<accession>A0ACC3MHV0</accession>
<protein>
    <submittedName>
        <fullName evidence="1">Uncharacterized protein</fullName>
    </submittedName>
</protein>
<comment type="caution">
    <text evidence="1">The sequence shown here is derived from an EMBL/GenBank/DDBJ whole genome shotgun (WGS) entry which is preliminary data.</text>
</comment>
<keyword evidence="2" id="KW-1185">Reference proteome</keyword>
<sequence>MATVDYNDPASMFRALGAGPGHLPFPEIVGPEHVRLQSRQSSAQIFSDWKLLNDILDRHEATVQKRWAKKTKNQRVEILLTAWPKMSATHRPDFAAFRREGMQDRETGTKFREAYMWPYINLEDLSKLKTLPLFLHARARNAPDVFALADGNAVHLGIVSKAIVPKFMNDYTMMFNNRKAAESYGELIAWDDHEDAFEMQQRTLSFLVDCCKRIMHDVPADKLMGDEFPVQPRPQLVSETAEGFASLAVMAAEAPYRSPANMDLARLESLFTAKVGAAEDHVWSLREDPSYFAEALWEFREHRQEMIKDWNGREHPLFRQNRQDILWQRIIGNVVASALLELEVWTELLSQVRELQGLQTKYAAIISPNENLPEEYLGALLKFQHYLNQASKGPMGVLKQAAVASPPLRPHFVREPVENPATTKIGVSTKPGTKLDKTEEQLLWLLRLLGEDGHQLFLAGLTTVVDDD</sequence>
<evidence type="ECO:0000313" key="1">
    <source>
        <dbReference type="EMBL" id="KAK3691624.1"/>
    </source>
</evidence>
<evidence type="ECO:0000313" key="2">
    <source>
        <dbReference type="Proteomes" id="UP001281147"/>
    </source>
</evidence>
<reference evidence="1" key="1">
    <citation type="submission" date="2023-07" db="EMBL/GenBank/DDBJ databases">
        <title>Black Yeasts Isolated from many extreme environments.</title>
        <authorList>
            <person name="Coleine C."/>
            <person name="Stajich J.E."/>
            <person name="Selbmann L."/>
        </authorList>
    </citation>
    <scope>NUCLEOTIDE SEQUENCE</scope>
    <source>
        <strain evidence="1">CCFEE 5714</strain>
    </source>
</reference>
<dbReference type="Proteomes" id="UP001281147">
    <property type="component" value="Unassembled WGS sequence"/>
</dbReference>
<proteinExistence type="predicted"/>
<name>A0ACC3MHV0_9PEZI</name>